<organism evidence="2 3">
    <name type="scientific">Cotesia glomerata</name>
    <name type="common">Lepidopteran parasitic wasp</name>
    <name type="synonym">Apanteles glomeratus</name>
    <dbReference type="NCBI Taxonomy" id="32391"/>
    <lineage>
        <taxon>Eukaryota</taxon>
        <taxon>Metazoa</taxon>
        <taxon>Ecdysozoa</taxon>
        <taxon>Arthropoda</taxon>
        <taxon>Hexapoda</taxon>
        <taxon>Insecta</taxon>
        <taxon>Pterygota</taxon>
        <taxon>Neoptera</taxon>
        <taxon>Endopterygota</taxon>
        <taxon>Hymenoptera</taxon>
        <taxon>Apocrita</taxon>
        <taxon>Ichneumonoidea</taxon>
        <taxon>Braconidae</taxon>
        <taxon>Microgastrinae</taxon>
        <taxon>Cotesia</taxon>
    </lineage>
</organism>
<gene>
    <name evidence="2" type="ORF">KQX54_018130</name>
</gene>
<reference evidence="2 3" key="1">
    <citation type="journal article" date="2021" name="J. Hered.">
        <title>A chromosome-level genome assembly of the parasitoid wasp, Cotesia glomerata (Hymenoptera: Braconidae).</title>
        <authorList>
            <person name="Pinto B.J."/>
            <person name="Weis J.J."/>
            <person name="Gamble T."/>
            <person name="Ode P.J."/>
            <person name="Paul R."/>
            <person name="Zaspel J.M."/>
        </authorList>
    </citation>
    <scope>NUCLEOTIDE SEQUENCE [LARGE SCALE GENOMIC DNA]</scope>
    <source>
        <strain evidence="2">CgM1</strain>
    </source>
</reference>
<proteinExistence type="predicted"/>
<feature type="chain" id="PRO_5043686763" evidence="1">
    <location>
        <begin position="21"/>
        <end position="336"/>
    </location>
</feature>
<protein>
    <submittedName>
        <fullName evidence="2">Uncharacterized protein</fullName>
    </submittedName>
</protein>
<keyword evidence="1" id="KW-0732">Signal</keyword>
<name>A0AAV7HFX2_COTGL</name>
<dbReference type="Proteomes" id="UP000826195">
    <property type="component" value="Unassembled WGS sequence"/>
</dbReference>
<comment type="caution">
    <text evidence="2">The sequence shown here is derived from an EMBL/GenBank/DDBJ whole genome shotgun (WGS) entry which is preliminary data.</text>
</comment>
<evidence type="ECO:0000313" key="2">
    <source>
        <dbReference type="EMBL" id="KAH0535678.1"/>
    </source>
</evidence>
<accession>A0AAV7HFX2</accession>
<dbReference type="AlphaFoldDB" id="A0AAV7HFX2"/>
<sequence>MAQAIFTITLILFAIIGTNGETYKWKDYDVTSETSSKNGVKNFTKTLSRTLKGITTVDRTVQLTNETTKKTISTDRLITTTNNGVVTLDRTLEKFNPLNNEFINDRFFNSSKNGTVSFVNTIKIDSKEGHRTIDYSANSRDPDSDKIVETIFTNYYNAERTVLNFKVDGAEIYRTVKNVNTDGSRTIQDSKAIKKGDNFETLEYIITEVNRFNFVTSIDRSVSTISGEETKAVDRAITVFNIQNGSRTVDRFVTEKDVHGGQINERIFEIVAADGTVLSSKSLKSKTNAEGGLDALKGMKNLARAHLAFISLQIVEEELSEIARKLRKNRNIFSEL</sequence>
<evidence type="ECO:0000313" key="3">
    <source>
        <dbReference type="Proteomes" id="UP000826195"/>
    </source>
</evidence>
<feature type="signal peptide" evidence="1">
    <location>
        <begin position="1"/>
        <end position="20"/>
    </location>
</feature>
<dbReference type="EMBL" id="JAHXZJ010002982">
    <property type="protein sequence ID" value="KAH0535678.1"/>
    <property type="molecule type" value="Genomic_DNA"/>
</dbReference>
<evidence type="ECO:0000256" key="1">
    <source>
        <dbReference type="SAM" id="SignalP"/>
    </source>
</evidence>
<keyword evidence="3" id="KW-1185">Reference proteome</keyword>